<keyword evidence="1" id="KW-0472">Membrane</keyword>
<dbReference type="AlphaFoldDB" id="A0A1F6NX32"/>
<proteinExistence type="predicted"/>
<dbReference type="SUPFAM" id="SSF50156">
    <property type="entry name" value="PDZ domain-like"/>
    <property type="match status" value="1"/>
</dbReference>
<keyword evidence="1" id="KW-0812">Transmembrane</keyword>
<name>A0A1F6NX32_9BACT</name>
<gene>
    <name evidence="2" type="ORF">A3J93_02015</name>
</gene>
<dbReference type="Proteomes" id="UP000177907">
    <property type="component" value="Unassembled WGS sequence"/>
</dbReference>
<protein>
    <recommendedName>
        <fullName evidence="4">PDZ domain-containing protein</fullName>
    </recommendedName>
</protein>
<evidence type="ECO:0000313" key="2">
    <source>
        <dbReference type="EMBL" id="OGH88273.1"/>
    </source>
</evidence>
<keyword evidence="1" id="KW-1133">Transmembrane helix</keyword>
<sequence>MVLPPHLPPQTCDIKRYHQFQRLKILLVATVFGLVAGLSGASMMIGWIWPGFGGGDSWVVSQRLGVASRNQLEERVATEVFERVAEVYSAGEINRGVVTLPQKNYLGQATVISSDGWLVLYLPRPVGNYRVWQVVLPGGAVYDVDKFLADKLSGLVFLHLISKETEAVGGNVQFKVAGLADSLDIDSDLYVLSADTWRLTTKINDANFSENYPHLDSVPTGRAVLDADFNVGQIVVNNQGRLAGFVTDSRLILPFQYISRLLPGVLNEQKIIYPTLGLEGWYSDEQSIAIAGQTVNGFFVSKGAGELRAGDIIVEANGLLAENDKMWYNVKADEIIKLKVLRAGKNLDLEVKILEKKF</sequence>
<reference evidence="2 3" key="1">
    <citation type="journal article" date="2016" name="Nat. Commun.">
        <title>Thousands of microbial genomes shed light on interconnected biogeochemical processes in an aquifer system.</title>
        <authorList>
            <person name="Anantharaman K."/>
            <person name="Brown C.T."/>
            <person name="Hug L.A."/>
            <person name="Sharon I."/>
            <person name="Castelle C.J."/>
            <person name="Probst A.J."/>
            <person name="Thomas B.C."/>
            <person name="Singh A."/>
            <person name="Wilkins M.J."/>
            <person name="Karaoz U."/>
            <person name="Brodie E.L."/>
            <person name="Williams K.H."/>
            <person name="Hubbard S.S."/>
            <person name="Banfield J.F."/>
        </authorList>
    </citation>
    <scope>NUCLEOTIDE SEQUENCE [LARGE SCALE GENOMIC DNA]</scope>
</reference>
<dbReference type="EMBL" id="MFQZ01000004">
    <property type="protein sequence ID" value="OGH88273.1"/>
    <property type="molecule type" value="Genomic_DNA"/>
</dbReference>
<dbReference type="InterPro" id="IPR036034">
    <property type="entry name" value="PDZ_sf"/>
</dbReference>
<dbReference type="STRING" id="1798704.A3J93_02015"/>
<accession>A0A1F6NX32</accession>
<evidence type="ECO:0000313" key="3">
    <source>
        <dbReference type="Proteomes" id="UP000177907"/>
    </source>
</evidence>
<evidence type="ECO:0000256" key="1">
    <source>
        <dbReference type="SAM" id="Phobius"/>
    </source>
</evidence>
<comment type="caution">
    <text evidence="2">The sequence shown here is derived from an EMBL/GenBank/DDBJ whole genome shotgun (WGS) entry which is preliminary data.</text>
</comment>
<evidence type="ECO:0008006" key="4">
    <source>
        <dbReference type="Google" id="ProtNLM"/>
    </source>
</evidence>
<feature type="transmembrane region" description="Helical" evidence="1">
    <location>
        <begin position="25"/>
        <end position="49"/>
    </location>
</feature>
<organism evidence="2 3">
    <name type="scientific">Candidatus Magasanikbacteria bacterium RIFOXYC2_FULL_42_28</name>
    <dbReference type="NCBI Taxonomy" id="1798704"/>
    <lineage>
        <taxon>Bacteria</taxon>
        <taxon>Candidatus Magasanikiibacteriota</taxon>
    </lineage>
</organism>